<gene>
    <name evidence="3" type="ORF">K7432_016887</name>
</gene>
<feature type="compositionally biased region" description="Low complexity" evidence="1">
    <location>
        <begin position="7"/>
        <end position="21"/>
    </location>
</feature>
<comment type="caution">
    <text evidence="3">The sequence shown here is derived from an EMBL/GenBank/DDBJ whole genome shotgun (WGS) entry which is preliminary data.</text>
</comment>
<keyword evidence="2" id="KW-0812">Transmembrane</keyword>
<protein>
    <submittedName>
        <fullName evidence="3">Uncharacterized protein</fullName>
    </submittedName>
</protein>
<sequence>MQNSQVSASTNPTSQSSSTPNKPVETKTPQNTANSVVTLYTSGMIVAASFLVAALTQC</sequence>
<dbReference type="Proteomes" id="UP001479436">
    <property type="component" value="Unassembled WGS sequence"/>
</dbReference>
<keyword evidence="2" id="KW-1133">Transmembrane helix</keyword>
<evidence type="ECO:0000256" key="1">
    <source>
        <dbReference type="SAM" id="MobiDB-lite"/>
    </source>
</evidence>
<feature type="transmembrane region" description="Helical" evidence="2">
    <location>
        <begin position="37"/>
        <end position="56"/>
    </location>
</feature>
<reference evidence="3 4" key="1">
    <citation type="submission" date="2023-04" db="EMBL/GenBank/DDBJ databases">
        <title>Genome of Basidiobolus ranarum AG-B5.</title>
        <authorList>
            <person name="Stajich J.E."/>
            <person name="Carter-House D."/>
            <person name="Gryganskyi A."/>
        </authorList>
    </citation>
    <scope>NUCLEOTIDE SEQUENCE [LARGE SCALE GENOMIC DNA]</scope>
    <source>
        <strain evidence="3 4">AG-B5</strain>
    </source>
</reference>
<organism evidence="3 4">
    <name type="scientific">Basidiobolus ranarum</name>
    <dbReference type="NCBI Taxonomy" id="34480"/>
    <lineage>
        <taxon>Eukaryota</taxon>
        <taxon>Fungi</taxon>
        <taxon>Fungi incertae sedis</taxon>
        <taxon>Zoopagomycota</taxon>
        <taxon>Entomophthoromycotina</taxon>
        <taxon>Basidiobolomycetes</taxon>
        <taxon>Basidiobolales</taxon>
        <taxon>Basidiobolaceae</taxon>
        <taxon>Basidiobolus</taxon>
    </lineage>
</organism>
<evidence type="ECO:0000256" key="2">
    <source>
        <dbReference type="SAM" id="Phobius"/>
    </source>
</evidence>
<evidence type="ECO:0000313" key="4">
    <source>
        <dbReference type="Proteomes" id="UP001479436"/>
    </source>
</evidence>
<name>A0ABR2WE49_9FUNG</name>
<keyword evidence="4" id="KW-1185">Reference proteome</keyword>
<keyword evidence="2" id="KW-0472">Membrane</keyword>
<evidence type="ECO:0000313" key="3">
    <source>
        <dbReference type="EMBL" id="KAK9759771.1"/>
    </source>
</evidence>
<proteinExistence type="predicted"/>
<dbReference type="EMBL" id="JASJQH010003124">
    <property type="protein sequence ID" value="KAK9759771.1"/>
    <property type="molecule type" value="Genomic_DNA"/>
</dbReference>
<accession>A0ABR2WE49</accession>
<feature type="region of interest" description="Disordered" evidence="1">
    <location>
        <begin position="1"/>
        <end position="32"/>
    </location>
</feature>